<feature type="binding site" evidence="10">
    <location>
        <begin position="183"/>
        <end position="184"/>
    </location>
    <ligand>
        <name>substrate</name>
    </ligand>
</feature>
<evidence type="ECO:0000256" key="4">
    <source>
        <dbReference type="ARBA" id="ARBA00012026"/>
    </source>
</evidence>
<dbReference type="Pfam" id="PF06415">
    <property type="entry name" value="iPGM_N"/>
    <property type="match status" value="1"/>
</dbReference>
<dbReference type="AlphaFoldDB" id="A0A2R5G3R3"/>
<evidence type="ECO:0000256" key="7">
    <source>
        <dbReference type="ARBA" id="ARBA00023211"/>
    </source>
</evidence>
<dbReference type="Gene3D" id="3.40.1450.10">
    <property type="entry name" value="BPG-independent phosphoglycerate mutase, domain B"/>
    <property type="match status" value="1"/>
</dbReference>
<dbReference type="GO" id="GO:0030145">
    <property type="term" value="F:manganese ion binding"/>
    <property type="evidence" value="ECO:0007669"/>
    <property type="project" value="InterPro"/>
</dbReference>
<evidence type="ECO:0000256" key="3">
    <source>
        <dbReference type="ARBA" id="ARBA00008819"/>
    </source>
</evidence>
<comment type="similarity">
    <text evidence="3">Belongs to the BPG-independent phosphoglycerate mutase family.</text>
</comment>
<evidence type="ECO:0000256" key="6">
    <source>
        <dbReference type="ARBA" id="ARBA00023152"/>
    </source>
</evidence>
<dbReference type="InterPro" id="IPR036646">
    <property type="entry name" value="PGAM_B_sf"/>
</dbReference>
<dbReference type="InParanoid" id="A0A2R5G3R3"/>
<dbReference type="GO" id="GO:0006096">
    <property type="term" value="P:glycolytic process"/>
    <property type="evidence" value="ECO:0007669"/>
    <property type="project" value="UniProtKB-UniPathway"/>
</dbReference>
<dbReference type="PIRSF" id="PIRSF001492">
    <property type="entry name" value="IPGAM"/>
    <property type="match status" value="1"/>
</dbReference>
<evidence type="ECO:0000256" key="5">
    <source>
        <dbReference type="ARBA" id="ARBA00022723"/>
    </source>
</evidence>
<protein>
    <recommendedName>
        <fullName evidence="4">phosphoglycerate mutase (2,3-diphosphoglycerate-independent)</fullName>
        <ecNumber evidence="4">5.4.2.12</ecNumber>
    </recommendedName>
</protein>
<comment type="cofactor">
    <cofactor evidence="1">
        <name>Mn(2+)</name>
        <dbReference type="ChEBI" id="CHEBI:29035"/>
    </cofactor>
</comment>
<evidence type="ECO:0000259" key="12">
    <source>
        <dbReference type="Pfam" id="PF01676"/>
    </source>
</evidence>
<feature type="binding site" evidence="11">
    <location>
        <position position="480"/>
    </location>
    <ligand>
        <name>Mn(2+)</name>
        <dbReference type="ChEBI" id="CHEBI:29035"/>
        <label>2</label>
    </ligand>
</feature>
<feature type="binding site" evidence="10">
    <location>
        <position position="367"/>
    </location>
    <ligand>
        <name>substrate</name>
    </ligand>
</feature>
<keyword evidence="8" id="KW-0413">Isomerase</keyword>
<organism evidence="14 15">
    <name type="scientific">Hondaea fermentalgiana</name>
    <dbReference type="NCBI Taxonomy" id="2315210"/>
    <lineage>
        <taxon>Eukaryota</taxon>
        <taxon>Sar</taxon>
        <taxon>Stramenopiles</taxon>
        <taxon>Bigyra</taxon>
        <taxon>Labyrinthulomycetes</taxon>
        <taxon>Thraustochytrida</taxon>
        <taxon>Thraustochytriidae</taxon>
        <taxon>Hondaea</taxon>
    </lineage>
</organism>
<evidence type="ECO:0000313" key="15">
    <source>
        <dbReference type="Proteomes" id="UP000241890"/>
    </source>
</evidence>
<dbReference type="PANTHER" id="PTHR31637">
    <property type="entry name" value="2,3-BISPHOSPHOGLYCERATE-INDEPENDENT PHOSPHOGLYCERATE MUTASE"/>
    <property type="match status" value="1"/>
</dbReference>
<keyword evidence="5 11" id="KW-0479">Metal-binding</keyword>
<evidence type="ECO:0000256" key="9">
    <source>
        <dbReference type="PIRSR" id="PIRSR001492-1"/>
    </source>
</evidence>
<feature type="binding site" evidence="11">
    <location>
        <position position="499"/>
    </location>
    <ligand>
        <name>Mn(2+)</name>
        <dbReference type="ChEBI" id="CHEBI:29035"/>
        <label>1</label>
    </ligand>
</feature>
<evidence type="ECO:0000256" key="8">
    <source>
        <dbReference type="ARBA" id="ARBA00023235"/>
    </source>
</evidence>
<dbReference type="HAMAP" id="MF_01038">
    <property type="entry name" value="GpmI"/>
    <property type="match status" value="1"/>
</dbReference>
<feature type="binding site" evidence="11">
    <location>
        <position position="93"/>
    </location>
    <ligand>
        <name>Mn(2+)</name>
        <dbReference type="ChEBI" id="CHEBI:29035"/>
        <label>2</label>
    </ligand>
</feature>
<feature type="binding site" evidence="10">
    <location>
        <begin position="286"/>
        <end position="289"/>
    </location>
    <ligand>
        <name>substrate</name>
    </ligand>
</feature>
<feature type="domain" description="Metalloenzyme" evidence="12">
    <location>
        <begin position="31"/>
        <end position="539"/>
    </location>
</feature>
<dbReference type="Pfam" id="PF01676">
    <property type="entry name" value="Metalloenzyme"/>
    <property type="match status" value="1"/>
</dbReference>
<name>A0A2R5G3R3_9STRA</name>
<dbReference type="OrthoDB" id="1886626at2759"/>
<feature type="binding site" evidence="10">
    <location>
        <position position="219"/>
    </location>
    <ligand>
        <name>substrate</name>
    </ligand>
</feature>
<reference evidence="14 15" key="1">
    <citation type="submission" date="2017-12" db="EMBL/GenBank/DDBJ databases">
        <title>Sequencing, de novo assembly and annotation of complete genome of a new Thraustochytrid species, strain FCC1311.</title>
        <authorList>
            <person name="Sedici K."/>
            <person name="Godart F."/>
            <person name="Aiese Cigliano R."/>
            <person name="Sanseverino W."/>
            <person name="Barakat M."/>
            <person name="Ortet P."/>
            <person name="Marechal E."/>
            <person name="Cagnac O."/>
            <person name="Amato A."/>
        </authorList>
    </citation>
    <scope>NUCLEOTIDE SEQUENCE [LARGE SCALE GENOMIC DNA]</scope>
</reference>
<dbReference type="SUPFAM" id="SSF64158">
    <property type="entry name" value="2,3-Bisphosphoglycerate-independent phosphoglycerate mutase, substrate-binding domain"/>
    <property type="match status" value="1"/>
</dbReference>
<feature type="binding site" evidence="11">
    <location>
        <position position="443"/>
    </location>
    <ligand>
        <name>Mn(2+)</name>
        <dbReference type="ChEBI" id="CHEBI:29035"/>
        <label>1</label>
    </ligand>
</feature>
<dbReference type="SUPFAM" id="SSF53649">
    <property type="entry name" value="Alkaline phosphatase-like"/>
    <property type="match status" value="1"/>
</dbReference>
<feature type="active site" description="Phosphoserine intermediate" evidence="9">
    <location>
        <position position="93"/>
    </location>
</feature>
<feature type="binding site" evidence="11">
    <location>
        <position position="39"/>
    </location>
    <ligand>
        <name>Mn(2+)</name>
        <dbReference type="ChEBI" id="CHEBI:29035"/>
        <label>2</label>
    </ligand>
</feature>
<keyword evidence="7 11" id="KW-0464">Manganese</keyword>
<keyword evidence="15" id="KW-1185">Reference proteome</keyword>
<feature type="domain" description="BPG-independent PGAM N-terminal" evidence="13">
    <location>
        <begin position="113"/>
        <end position="328"/>
    </location>
</feature>
<accession>A0A2R5G3R3</accession>
<dbReference type="NCBIfam" id="TIGR01307">
    <property type="entry name" value="pgm_bpd_ind"/>
    <property type="match status" value="1"/>
</dbReference>
<dbReference type="PANTHER" id="PTHR31637:SF0">
    <property type="entry name" value="2,3-BISPHOSPHOGLYCERATE-INDEPENDENT PHOSPHOGLYCERATE MUTASE"/>
    <property type="match status" value="1"/>
</dbReference>
<evidence type="ECO:0000256" key="11">
    <source>
        <dbReference type="PIRSR" id="PIRSR001492-3"/>
    </source>
</evidence>
<keyword evidence="6" id="KW-0324">Glycolysis</keyword>
<evidence type="ECO:0000256" key="10">
    <source>
        <dbReference type="PIRSR" id="PIRSR001492-2"/>
    </source>
</evidence>
<dbReference type="InterPro" id="IPR017850">
    <property type="entry name" value="Alkaline_phosphatase_core_sf"/>
</dbReference>
<dbReference type="InterPro" id="IPR006124">
    <property type="entry name" value="Metalloenzyme"/>
</dbReference>
<dbReference type="EMBL" id="BEYU01000014">
    <property type="protein sequence ID" value="GBG25676.1"/>
    <property type="molecule type" value="Genomic_DNA"/>
</dbReference>
<proteinExistence type="inferred from homology"/>
<sequence length="555" mass="60092">MMLAGARRTTWAAAVRGARALSGSAKGPEHKQAILCILDGWGYNERMQYNAVLQANTPNFDKMWARAGQCGQQAFLQACEENVGLPPGQIGNSEVGHMNLGAGRVVWQDIMTINNAIRDGELSKKKALQDHIAALKESGGTSHVMGLVSPGGVHALDTHVAALANEVNKAGVPVVVHIWTDGRDCGPRDAANDLPKFLESLDEGITIATVTGRFFSMDRDRRWERVGAAYDVIACGKGTADPVDSPEAAIKQAHGQDVGDEFIEATVVGDYQGMKDGDGILCANFRADRAREILTALADPEPPSELGFGSERPERVKLANMTGMVEYSTRHSEFMSNIIEEKEIDLPMGEVIAENGLRQMRIAESEKRPHVTFFFNGGREEPFDNEDRIEIPSPKVKTYDLQPTMGTREIGEAVCEAIEKKDGDKPYYSFVLCNFAAPDMVGHTGSLEAAVTAVETCDEALGKILESVKKSKGTIIVTADHGNCETMVDPETGGPHTAHTLNKVPVFINDYTGEERQYKIHSGALCDVSPTLLEILGIEQPGPMTGKSLIDSTKV</sequence>
<dbReference type="Proteomes" id="UP000241890">
    <property type="component" value="Unassembled WGS sequence"/>
</dbReference>
<dbReference type="CDD" id="cd16010">
    <property type="entry name" value="iPGM"/>
    <property type="match status" value="1"/>
</dbReference>
<evidence type="ECO:0000256" key="2">
    <source>
        <dbReference type="ARBA" id="ARBA00004798"/>
    </source>
</evidence>
<feature type="binding site" evidence="10">
    <location>
        <position position="213"/>
    </location>
    <ligand>
        <name>substrate</name>
    </ligand>
</feature>
<dbReference type="GO" id="GO:0005829">
    <property type="term" value="C:cytosol"/>
    <property type="evidence" value="ECO:0007669"/>
    <property type="project" value="TreeGrafter"/>
</dbReference>
<feature type="binding site" evidence="10">
    <location>
        <position position="154"/>
    </location>
    <ligand>
        <name>substrate</name>
    </ligand>
</feature>
<gene>
    <name evidence="14" type="ORF">FCC1311_018952</name>
</gene>
<dbReference type="InterPro" id="IPR005995">
    <property type="entry name" value="Pgm_bpd_ind"/>
</dbReference>
<feature type="binding site" evidence="11">
    <location>
        <position position="481"/>
    </location>
    <ligand>
        <name>Mn(2+)</name>
        <dbReference type="ChEBI" id="CHEBI:29035"/>
        <label>2</label>
    </ligand>
</feature>
<dbReference type="InterPro" id="IPR011258">
    <property type="entry name" value="BPG-indep_PGM_N"/>
</dbReference>
<dbReference type="GO" id="GO:0004619">
    <property type="term" value="F:phosphoglycerate mutase activity"/>
    <property type="evidence" value="ECO:0007669"/>
    <property type="project" value="UniProtKB-EC"/>
</dbReference>
<dbReference type="Gene3D" id="3.40.720.10">
    <property type="entry name" value="Alkaline Phosphatase, subunit A"/>
    <property type="match status" value="1"/>
</dbReference>
<feature type="binding site" evidence="11">
    <location>
        <position position="439"/>
    </location>
    <ligand>
        <name>Mn(2+)</name>
        <dbReference type="ChEBI" id="CHEBI:29035"/>
        <label>1</label>
    </ligand>
</feature>
<comment type="caution">
    <text evidence="14">The sequence shown here is derived from an EMBL/GenBank/DDBJ whole genome shotgun (WGS) entry which is preliminary data.</text>
</comment>
<comment type="pathway">
    <text evidence="2">Carbohydrate degradation; glycolysis; pyruvate from D-glyceraldehyde 3-phosphate: step 3/5.</text>
</comment>
<dbReference type="EC" id="5.4.2.12" evidence="4"/>
<dbReference type="GO" id="GO:0006007">
    <property type="term" value="P:glucose catabolic process"/>
    <property type="evidence" value="ECO:0007669"/>
    <property type="project" value="InterPro"/>
</dbReference>
<evidence type="ECO:0000259" key="13">
    <source>
        <dbReference type="Pfam" id="PF06415"/>
    </source>
</evidence>
<evidence type="ECO:0000313" key="14">
    <source>
        <dbReference type="EMBL" id="GBG25676.1"/>
    </source>
</evidence>
<dbReference type="UniPathway" id="UPA00109">
    <property type="reaction ID" value="UER00186"/>
</dbReference>
<evidence type="ECO:0000256" key="1">
    <source>
        <dbReference type="ARBA" id="ARBA00001936"/>
    </source>
</evidence>